<dbReference type="Proteomes" id="UP000261166">
    <property type="component" value="Unassembled WGS sequence"/>
</dbReference>
<dbReference type="RefSeq" id="WP_025489036.1">
    <property type="nucleotide sequence ID" value="NZ_QVLU01000014.1"/>
</dbReference>
<comment type="caution">
    <text evidence="3">The sequence shown here is derived from an EMBL/GenBank/DDBJ whole genome shotgun (WGS) entry which is preliminary data.</text>
</comment>
<keyword evidence="2" id="KW-0732">Signal</keyword>
<feature type="chain" id="PRO_5017743930" description="DUF1795 domain-containing protein" evidence="2">
    <location>
        <begin position="24"/>
        <end position="195"/>
    </location>
</feature>
<feature type="region of interest" description="Disordered" evidence="1">
    <location>
        <begin position="21"/>
        <end position="67"/>
    </location>
</feature>
<dbReference type="Gene3D" id="3.40.1000.10">
    <property type="entry name" value="Mog1/PsbP, alpha/beta/alpha sandwich"/>
    <property type="match status" value="1"/>
</dbReference>
<feature type="compositionally biased region" description="Polar residues" evidence="1">
    <location>
        <begin position="22"/>
        <end position="46"/>
    </location>
</feature>
<evidence type="ECO:0000256" key="2">
    <source>
        <dbReference type="SAM" id="SignalP"/>
    </source>
</evidence>
<evidence type="ECO:0000256" key="1">
    <source>
        <dbReference type="SAM" id="MobiDB-lite"/>
    </source>
</evidence>
<evidence type="ECO:0000313" key="4">
    <source>
        <dbReference type="Proteomes" id="UP000261166"/>
    </source>
</evidence>
<sequence length="195" mass="21698">MKKILIVLLTMVLLLAGCGKNGASSPQSPSDESVADQQKPSSSETEISSEDHAIPGSYTVPEGWEKSEKHSTDSQIFYIEEGHENDEKPDNISVHVGKNKYSLDEHEQFRDAIVQQILMQLDGIEAQLNGDGTYTEQGDLLYIFTIDEGDIVTTQYYIVKDYGFCLIQLTNFSGSETTEQAARDMVDSFVWDTEG</sequence>
<gene>
    <name evidence="3" type="ORF">DWY69_16035</name>
</gene>
<name>A0A3E3IUI9_9FIRM</name>
<dbReference type="PROSITE" id="PS51257">
    <property type="entry name" value="PROKAR_LIPOPROTEIN"/>
    <property type="match status" value="1"/>
</dbReference>
<dbReference type="OrthoDB" id="2068162at2"/>
<accession>A0A3E3IUI9</accession>
<dbReference type="EMBL" id="QVLU01000014">
    <property type="protein sequence ID" value="RGE70722.1"/>
    <property type="molecule type" value="Genomic_DNA"/>
</dbReference>
<protein>
    <recommendedName>
        <fullName evidence="5">DUF1795 domain-containing protein</fullName>
    </recommendedName>
</protein>
<dbReference type="AlphaFoldDB" id="A0A3E3IUI9"/>
<reference evidence="3 4" key="1">
    <citation type="submission" date="2018-08" db="EMBL/GenBank/DDBJ databases">
        <title>A genome reference for cultivated species of the human gut microbiota.</title>
        <authorList>
            <person name="Zou Y."/>
            <person name="Xue W."/>
            <person name="Luo G."/>
        </authorList>
    </citation>
    <scope>NUCLEOTIDE SEQUENCE [LARGE SCALE GENOMIC DNA]</scope>
    <source>
        <strain evidence="3 4">AF26-4BH</strain>
    </source>
</reference>
<feature type="signal peptide" evidence="2">
    <location>
        <begin position="1"/>
        <end position="23"/>
    </location>
</feature>
<proteinExistence type="predicted"/>
<evidence type="ECO:0008006" key="5">
    <source>
        <dbReference type="Google" id="ProtNLM"/>
    </source>
</evidence>
<evidence type="ECO:0000313" key="3">
    <source>
        <dbReference type="EMBL" id="RGE70722.1"/>
    </source>
</evidence>
<organism evidence="3 4">
    <name type="scientific">Eisenbergiella massiliensis</name>
    <dbReference type="NCBI Taxonomy" id="1720294"/>
    <lineage>
        <taxon>Bacteria</taxon>
        <taxon>Bacillati</taxon>
        <taxon>Bacillota</taxon>
        <taxon>Clostridia</taxon>
        <taxon>Lachnospirales</taxon>
        <taxon>Lachnospiraceae</taxon>
        <taxon>Eisenbergiella</taxon>
    </lineage>
</organism>